<dbReference type="Pfam" id="PF05291">
    <property type="entry name" value="Bystin"/>
    <property type="match status" value="1"/>
</dbReference>
<evidence type="ECO:0000313" key="5">
    <source>
        <dbReference type="Proteomes" id="UP000332933"/>
    </source>
</evidence>
<name>A0A485LHC0_9STRA</name>
<comment type="similarity">
    <text evidence="1">Belongs to the bystin family.</text>
</comment>
<evidence type="ECO:0000313" key="3">
    <source>
        <dbReference type="EMBL" id="KAF0687121.1"/>
    </source>
</evidence>
<dbReference type="GO" id="GO:0030688">
    <property type="term" value="C:preribosome, small subunit precursor"/>
    <property type="evidence" value="ECO:0007669"/>
    <property type="project" value="TreeGrafter"/>
</dbReference>
<dbReference type="PANTHER" id="PTHR12821:SF0">
    <property type="entry name" value="BYSTIN"/>
    <property type="match status" value="1"/>
</dbReference>
<gene>
    <name evidence="4" type="primary">Aste57867_21092</name>
    <name evidence="3" type="ORF">As57867_021024</name>
    <name evidence="4" type="ORF">ASTE57867_21092</name>
</gene>
<accession>A0A485LHC0</accession>
<proteinExistence type="inferred from homology"/>
<organism evidence="4 5">
    <name type="scientific">Aphanomyces stellatus</name>
    <dbReference type="NCBI Taxonomy" id="120398"/>
    <lineage>
        <taxon>Eukaryota</taxon>
        <taxon>Sar</taxon>
        <taxon>Stramenopiles</taxon>
        <taxon>Oomycota</taxon>
        <taxon>Saprolegniomycetes</taxon>
        <taxon>Saprolegniales</taxon>
        <taxon>Verrucalvaceae</taxon>
        <taxon>Aphanomyces</taxon>
    </lineage>
</organism>
<reference evidence="4 5" key="1">
    <citation type="submission" date="2019-03" db="EMBL/GenBank/DDBJ databases">
        <authorList>
            <person name="Gaulin E."/>
            <person name="Dumas B."/>
        </authorList>
    </citation>
    <scope>NUCLEOTIDE SEQUENCE [LARGE SCALE GENOMIC DNA]</scope>
    <source>
        <strain evidence="4">CBS 568.67</strain>
    </source>
</reference>
<dbReference type="AlphaFoldDB" id="A0A485LHC0"/>
<evidence type="ECO:0000256" key="1">
    <source>
        <dbReference type="ARBA" id="ARBA00007114"/>
    </source>
</evidence>
<dbReference type="GO" id="GO:0005730">
    <property type="term" value="C:nucleolus"/>
    <property type="evidence" value="ECO:0007669"/>
    <property type="project" value="TreeGrafter"/>
</dbReference>
<feature type="region of interest" description="Disordered" evidence="2">
    <location>
        <begin position="1"/>
        <end position="117"/>
    </location>
</feature>
<dbReference type="GO" id="GO:0006364">
    <property type="term" value="P:rRNA processing"/>
    <property type="evidence" value="ECO:0007669"/>
    <property type="project" value="TreeGrafter"/>
</dbReference>
<sequence>MPKEKKAGGKPKRACALEKQLAYDAKPKYKSKSSKGGNSDDDSDDEGDDYVPRKLTSKTLAMAREQQAEEAEAVFRKQQSHAAKSTMPSKMSQMDLESDDESDDDDDGGFNDMDDDDDEQLVRLQDGYVEDVEIAEEDEQVLANFLIGAPERRNLADIIMSKIHEKEARDAGDMDVDDDMQGGSGQSFDPKIIEVYTGVGKILQRYTSGKLPKAFKIIPSLSYWEDILWMTAPEKWSPHAMNAATRLFASNLNPKMAQRFFNIFLLEHCRQDIRDNKRLNFHLYLALKKALYKPQAFYKGIILPLCESQNCSIREAVIIGSALAKVSVPVIHSAATLMKLATMPYSGANSVFIKILLNKKYSLPTRVIGALATHFEGFIDDTREMPVLWHQALLAFVERYKNDISKEHREQFKVLFKTHVHHQITPLARRELFNE</sequence>
<evidence type="ECO:0000313" key="4">
    <source>
        <dbReference type="EMBL" id="VFT97766.1"/>
    </source>
</evidence>
<dbReference type="Proteomes" id="UP000332933">
    <property type="component" value="Unassembled WGS sequence"/>
</dbReference>
<dbReference type="EMBL" id="VJMH01006957">
    <property type="protein sequence ID" value="KAF0687121.1"/>
    <property type="molecule type" value="Genomic_DNA"/>
</dbReference>
<evidence type="ECO:0000256" key="2">
    <source>
        <dbReference type="SAM" id="MobiDB-lite"/>
    </source>
</evidence>
<reference evidence="3" key="2">
    <citation type="submission" date="2019-06" db="EMBL/GenBank/DDBJ databases">
        <title>Genomics analysis of Aphanomyces spp. identifies a new class of oomycete effector associated with host adaptation.</title>
        <authorList>
            <person name="Gaulin E."/>
        </authorList>
    </citation>
    <scope>NUCLEOTIDE SEQUENCE</scope>
    <source>
        <strain evidence="3">CBS 578.67</strain>
    </source>
</reference>
<dbReference type="GO" id="GO:0005737">
    <property type="term" value="C:cytoplasm"/>
    <property type="evidence" value="ECO:0007669"/>
    <property type="project" value="TreeGrafter"/>
</dbReference>
<dbReference type="GO" id="GO:0030515">
    <property type="term" value="F:snoRNA binding"/>
    <property type="evidence" value="ECO:0007669"/>
    <property type="project" value="TreeGrafter"/>
</dbReference>
<feature type="compositionally biased region" description="Acidic residues" evidence="2">
    <location>
        <begin position="96"/>
        <end position="117"/>
    </location>
</feature>
<dbReference type="InterPro" id="IPR007955">
    <property type="entry name" value="Bystin"/>
</dbReference>
<protein>
    <submittedName>
        <fullName evidence="4">Aste57867_21092 protein</fullName>
    </submittedName>
</protein>
<keyword evidence="5" id="KW-1185">Reference proteome</keyword>
<feature type="compositionally biased region" description="Acidic residues" evidence="2">
    <location>
        <begin position="39"/>
        <end position="49"/>
    </location>
</feature>
<dbReference type="PANTHER" id="PTHR12821">
    <property type="entry name" value="BYSTIN"/>
    <property type="match status" value="1"/>
</dbReference>
<dbReference type="EMBL" id="CAADRA010006983">
    <property type="protein sequence ID" value="VFT97766.1"/>
    <property type="molecule type" value="Genomic_DNA"/>
</dbReference>
<feature type="compositionally biased region" description="Polar residues" evidence="2">
    <location>
        <begin position="80"/>
        <end position="90"/>
    </location>
</feature>
<dbReference type="OrthoDB" id="2192561at2759"/>